<evidence type="ECO:0008006" key="5">
    <source>
        <dbReference type="Google" id="ProtNLM"/>
    </source>
</evidence>
<name>A0ABR4AS72_9LECA</name>
<protein>
    <recommendedName>
        <fullName evidence="5">Tat pathway signal sequence</fullName>
    </recommendedName>
</protein>
<sequence>MDKDFNVQHSMYSQERLSEEKLLGEEHPDDAKIHILRSNTHWNCHVYLWGFQLFFFLISLTILSRALFHQAPLRPCNCEDHMPMWSPALEAVRGTGHTQRFDGSFSTPNAFKGPPSPDIDGAWDSITYANGGVINISEETLQAVNASAAYSVKLAPEIGGGYMASVEALHQLHCLNILRQATYEDYYKDKAEPWQDSPQTLRYHLDHCIDNLRQKIMCDADAGILTYVWVKEHPMPFPDFSVQHKCRNFDALKDWVVDHQIYTNELYGVERLPGTLELDTPP</sequence>
<dbReference type="PANTHER" id="PTHR33365:SF13">
    <property type="entry name" value="TAT PATHWAY SIGNAL SEQUENCE"/>
    <property type="match status" value="1"/>
</dbReference>
<evidence type="ECO:0000313" key="4">
    <source>
        <dbReference type="Proteomes" id="UP001590951"/>
    </source>
</evidence>
<proteinExistence type="inferred from homology"/>
<keyword evidence="4" id="KW-1185">Reference proteome</keyword>
<comment type="similarity">
    <text evidence="1">Belongs to the ustYa family.</text>
</comment>
<dbReference type="EMBL" id="JBHFEH010000099">
    <property type="protein sequence ID" value="KAL2047494.1"/>
    <property type="molecule type" value="Genomic_DNA"/>
</dbReference>
<reference evidence="3 4" key="1">
    <citation type="submission" date="2024-09" db="EMBL/GenBank/DDBJ databases">
        <title>Rethinking Asexuality: The Enigmatic Case of Functional Sexual Genes in Lepraria (Stereocaulaceae).</title>
        <authorList>
            <person name="Doellman M."/>
            <person name="Sun Y."/>
            <person name="Barcenas-Pena A."/>
            <person name="Lumbsch H.T."/>
            <person name="Grewe F."/>
        </authorList>
    </citation>
    <scope>NUCLEOTIDE SEQUENCE [LARGE SCALE GENOMIC DNA]</scope>
    <source>
        <strain evidence="3 4">Grewe 0041</strain>
    </source>
</reference>
<dbReference type="PANTHER" id="PTHR33365">
    <property type="entry name" value="YALI0B05434P"/>
    <property type="match status" value="1"/>
</dbReference>
<evidence type="ECO:0000256" key="2">
    <source>
        <dbReference type="SAM" id="Phobius"/>
    </source>
</evidence>
<keyword evidence="2" id="KW-0472">Membrane</keyword>
<dbReference type="Pfam" id="PF11807">
    <property type="entry name" value="UstYa"/>
    <property type="match status" value="1"/>
</dbReference>
<dbReference type="Proteomes" id="UP001590951">
    <property type="component" value="Unassembled WGS sequence"/>
</dbReference>
<keyword evidence="2" id="KW-1133">Transmembrane helix</keyword>
<feature type="transmembrane region" description="Helical" evidence="2">
    <location>
        <begin position="46"/>
        <end position="68"/>
    </location>
</feature>
<dbReference type="InterPro" id="IPR021765">
    <property type="entry name" value="UstYa-like"/>
</dbReference>
<comment type="caution">
    <text evidence="3">The sequence shown here is derived from an EMBL/GenBank/DDBJ whole genome shotgun (WGS) entry which is preliminary data.</text>
</comment>
<accession>A0ABR4AS72</accession>
<evidence type="ECO:0000256" key="1">
    <source>
        <dbReference type="ARBA" id="ARBA00035112"/>
    </source>
</evidence>
<evidence type="ECO:0000313" key="3">
    <source>
        <dbReference type="EMBL" id="KAL2047494.1"/>
    </source>
</evidence>
<keyword evidence="2" id="KW-0812">Transmembrane</keyword>
<gene>
    <name evidence="3" type="ORF">ABVK25_011478</name>
</gene>
<organism evidence="3 4">
    <name type="scientific">Lepraria finkii</name>
    <dbReference type="NCBI Taxonomy" id="1340010"/>
    <lineage>
        <taxon>Eukaryota</taxon>
        <taxon>Fungi</taxon>
        <taxon>Dikarya</taxon>
        <taxon>Ascomycota</taxon>
        <taxon>Pezizomycotina</taxon>
        <taxon>Lecanoromycetes</taxon>
        <taxon>OSLEUM clade</taxon>
        <taxon>Lecanoromycetidae</taxon>
        <taxon>Lecanorales</taxon>
        <taxon>Lecanorineae</taxon>
        <taxon>Stereocaulaceae</taxon>
        <taxon>Lepraria</taxon>
    </lineage>
</organism>